<dbReference type="RefSeq" id="WP_344673708.1">
    <property type="nucleotide sequence ID" value="NZ_BAAAZI010000006.1"/>
</dbReference>
<dbReference type="InterPro" id="IPR008988">
    <property type="entry name" value="Transcriptional_repressor_C"/>
</dbReference>
<dbReference type="Proteomes" id="UP001500101">
    <property type="component" value="Unassembled WGS sequence"/>
</dbReference>
<dbReference type="EMBL" id="BAAAZI010000006">
    <property type="protein sequence ID" value="GAA4136632.1"/>
    <property type="molecule type" value="Genomic_DNA"/>
</dbReference>
<reference evidence="4" key="1">
    <citation type="journal article" date="2019" name="Int. J. Syst. Evol. Microbiol.">
        <title>The Global Catalogue of Microorganisms (GCM) 10K type strain sequencing project: providing services to taxonomists for standard genome sequencing and annotation.</title>
        <authorList>
            <consortium name="The Broad Institute Genomics Platform"/>
            <consortium name="The Broad Institute Genome Sequencing Center for Infectious Disease"/>
            <person name="Wu L."/>
            <person name="Ma J."/>
        </authorList>
    </citation>
    <scope>NUCLEOTIDE SEQUENCE [LARGE SCALE GENOMIC DNA]</scope>
    <source>
        <strain evidence="4">JCM 16704</strain>
    </source>
</reference>
<dbReference type="InterPro" id="IPR007167">
    <property type="entry name" value="Fe-transptr_FeoA-like"/>
</dbReference>
<dbReference type="Pfam" id="PF04023">
    <property type="entry name" value="FeoA"/>
    <property type="match status" value="1"/>
</dbReference>
<dbReference type="SUPFAM" id="SSF50037">
    <property type="entry name" value="C-terminal domain of transcriptional repressors"/>
    <property type="match status" value="1"/>
</dbReference>
<organism evidence="3 4">
    <name type="scientific">Sphingobacterium kyonggiense</name>
    <dbReference type="NCBI Taxonomy" id="714075"/>
    <lineage>
        <taxon>Bacteria</taxon>
        <taxon>Pseudomonadati</taxon>
        <taxon>Bacteroidota</taxon>
        <taxon>Sphingobacteriia</taxon>
        <taxon>Sphingobacteriales</taxon>
        <taxon>Sphingobacteriaceae</taxon>
        <taxon>Sphingobacterium</taxon>
    </lineage>
</organism>
<keyword evidence="4" id="KW-1185">Reference proteome</keyword>
<accession>A0ABP7YIQ1</accession>
<dbReference type="PANTHER" id="PTHR42954">
    <property type="entry name" value="FE(2+) TRANSPORT PROTEIN A"/>
    <property type="match status" value="1"/>
</dbReference>
<dbReference type="InterPro" id="IPR038157">
    <property type="entry name" value="FeoA_core_dom"/>
</dbReference>
<comment type="caution">
    <text evidence="3">The sequence shown here is derived from an EMBL/GenBank/DDBJ whole genome shotgun (WGS) entry which is preliminary data.</text>
</comment>
<evidence type="ECO:0000313" key="4">
    <source>
        <dbReference type="Proteomes" id="UP001500101"/>
    </source>
</evidence>
<feature type="domain" description="Ferrous iron transporter FeoA-like" evidence="2">
    <location>
        <begin position="5"/>
        <end position="78"/>
    </location>
</feature>
<dbReference type="Gene3D" id="2.30.30.90">
    <property type="match status" value="1"/>
</dbReference>
<protein>
    <recommendedName>
        <fullName evidence="2">Ferrous iron transporter FeoA-like domain-containing protein</fullName>
    </recommendedName>
</protein>
<evidence type="ECO:0000259" key="2">
    <source>
        <dbReference type="SMART" id="SM00899"/>
    </source>
</evidence>
<sequence length="79" mass="8792">MQNNISLDRLKIGDIVKILSIDSIDIPAKFFELGFYPGSIIEIKHKAPLKGPICFNILENNSLIAIRHAEAKLITAAYI</sequence>
<proteinExistence type="predicted"/>
<dbReference type="PANTHER" id="PTHR42954:SF1">
    <property type="entry name" value="FERROUS IRON TRANSPORTER FEOA DOMAIN-CONTAINING PROTEIN"/>
    <property type="match status" value="1"/>
</dbReference>
<evidence type="ECO:0000256" key="1">
    <source>
        <dbReference type="ARBA" id="ARBA00023004"/>
    </source>
</evidence>
<gene>
    <name evidence="3" type="ORF">GCM10022216_11960</name>
</gene>
<evidence type="ECO:0000313" key="3">
    <source>
        <dbReference type="EMBL" id="GAA4136632.1"/>
    </source>
</evidence>
<dbReference type="InterPro" id="IPR052713">
    <property type="entry name" value="FeoA"/>
</dbReference>
<dbReference type="SMART" id="SM00899">
    <property type="entry name" value="FeoA"/>
    <property type="match status" value="1"/>
</dbReference>
<keyword evidence="1" id="KW-0408">Iron</keyword>
<name>A0ABP7YIQ1_9SPHI</name>